<name>A0ABZ0S880_9GAMM</name>
<dbReference type="EMBL" id="CP121472">
    <property type="protein sequence ID" value="WPL16699.1"/>
    <property type="molecule type" value="Genomic_DNA"/>
</dbReference>
<dbReference type="SUPFAM" id="SSF55718">
    <property type="entry name" value="SCP-like"/>
    <property type="match status" value="1"/>
</dbReference>
<dbReference type="InterPro" id="IPR036527">
    <property type="entry name" value="SCP2_sterol-bd_dom_sf"/>
</dbReference>
<dbReference type="RefSeq" id="WP_328988033.1">
    <property type="nucleotide sequence ID" value="NZ_CP121472.1"/>
</dbReference>
<reference evidence="1 2" key="1">
    <citation type="journal article" date="2023" name="Microorganisms">
        <title>Thiorhodovibrio frisius and Trv. litoralis spp. nov., Two Novel Members from a Clade of Fastidious Purple Sulfur Bacteria That Exhibit Unique Red-Shifted Light-Harvesting Capabilities.</title>
        <authorList>
            <person name="Methner A."/>
            <person name="Kuzyk S.B."/>
            <person name="Petersen J."/>
            <person name="Bauer S."/>
            <person name="Brinkmann H."/>
            <person name="Sichau K."/>
            <person name="Wanner G."/>
            <person name="Wolf J."/>
            <person name="Neumann-Schaal M."/>
            <person name="Henke P."/>
            <person name="Tank M."/>
            <person name="Sproer C."/>
            <person name="Bunk B."/>
            <person name="Overmann J."/>
        </authorList>
    </citation>
    <scope>NUCLEOTIDE SEQUENCE [LARGE SCALE GENOMIC DNA]</scope>
    <source>
        <strain evidence="1 2">DSM 6702</strain>
    </source>
</reference>
<evidence type="ECO:0000313" key="1">
    <source>
        <dbReference type="EMBL" id="WPL16699.1"/>
    </source>
</evidence>
<organism evidence="1 2">
    <name type="scientific">Thiorhodovibrio winogradskyi</name>
    <dbReference type="NCBI Taxonomy" id="77007"/>
    <lineage>
        <taxon>Bacteria</taxon>
        <taxon>Pseudomonadati</taxon>
        <taxon>Pseudomonadota</taxon>
        <taxon>Gammaproteobacteria</taxon>
        <taxon>Chromatiales</taxon>
        <taxon>Chromatiaceae</taxon>
        <taxon>Thiorhodovibrio</taxon>
    </lineage>
</organism>
<proteinExistence type="predicted"/>
<evidence type="ECO:0000313" key="2">
    <source>
        <dbReference type="Proteomes" id="UP001432180"/>
    </source>
</evidence>
<dbReference type="Gene3D" id="3.30.1050.10">
    <property type="entry name" value="SCP2 sterol-binding domain"/>
    <property type="match status" value="1"/>
</dbReference>
<keyword evidence="2" id="KW-1185">Reference proteome</keyword>
<protein>
    <submittedName>
        <fullName evidence="1">Sterol carrier protein</fullName>
    </submittedName>
</protein>
<accession>A0ABZ0S880</accession>
<dbReference type="Proteomes" id="UP001432180">
    <property type="component" value="Chromosome"/>
</dbReference>
<gene>
    <name evidence="1" type="ORF">Thiowin_01668</name>
</gene>
<sequence>MAQLFSADWMNQLKDAWNAEPEVSQKLAEINFSSTIACGFKDEENPRGVFVVENGICTQAGDWNGQTPDWDMRAEMKDWLKWVEKGIGMMGLGTAYATGKLKFKVGDYGAMIKDPRMAGPFVKSFGLMQQVGADELS</sequence>